<sequence>MLSGTVPVKLFKARSKDFRLVRAEKLRLPSSPWKLLILRFMVVRFVHLLRDAGSSPDMSSIESAFQHIVRKGDVFQRVSSSITEEFIWESPSYVVERSSTAKDGEATQKDEGICPVKLLLLALSATRCPVLSHVVDGKTPVKKLLDMLSTCRASGRRRPGMIIGSSCRVPLRRLKLTSSETMLLEDISSIGRPPLSELHDRLRRDMPLRLPRDAETCPSRPLDARETPVTSLFVALQVMPSHEQQSPVLFRRHDAARPPSCESPARNSSRELLSCSVHELVKERPESSSSSNGGRLMNQDMAAGNLPPWLLHMERRHTVGCMSLIIKA</sequence>
<dbReference type="EMBL" id="CP144746">
    <property type="protein sequence ID" value="WVZ56966.1"/>
    <property type="molecule type" value="Genomic_DNA"/>
</dbReference>
<proteinExistence type="predicted"/>
<evidence type="ECO:0000313" key="2">
    <source>
        <dbReference type="EMBL" id="WVZ56966.1"/>
    </source>
</evidence>
<dbReference type="AlphaFoldDB" id="A0AAQ3PVC7"/>
<gene>
    <name evidence="2" type="ORF">U9M48_007423</name>
</gene>
<protein>
    <submittedName>
        <fullName evidence="2">Uncharacterized protein</fullName>
    </submittedName>
</protein>
<reference evidence="2 3" key="1">
    <citation type="submission" date="2024-02" db="EMBL/GenBank/DDBJ databases">
        <title>High-quality chromosome-scale genome assembly of Pensacola bahiagrass (Paspalum notatum Flugge var. saurae).</title>
        <authorList>
            <person name="Vega J.M."/>
            <person name="Podio M."/>
            <person name="Orjuela J."/>
            <person name="Siena L.A."/>
            <person name="Pessino S.C."/>
            <person name="Combes M.C."/>
            <person name="Mariac C."/>
            <person name="Albertini E."/>
            <person name="Pupilli F."/>
            <person name="Ortiz J.P.A."/>
            <person name="Leblanc O."/>
        </authorList>
    </citation>
    <scope>NUCLEOTIDE SEQUENCE [LARGE SCALE GENOMIC DNA]</scope>
    <source>
        <strain evidence="2">R1</strain>
        <tissue evidence="2">Leaf</tissue>
    </source>
</reference>
<organism evidence="2 3">
    <name type="scientific">Paspalum notatum var. saurae</name>
    <dbReference type="NCBI Taxonomy" id="547442"/>
    <lineage>
        <taxon>Eukaryota</taxon>
        <taxon>Viridiplantae</taxon>
        <taxon>Streptophyta</taxon>
        <taxon>Embryophyta</taxon>
        <taxon>Tracheophyta</taxon>
        <taxon>Spermatophyta</taxon>
        <taxon>Magnoliopsida</taxon>
        <taxon>Liliopsida</taxon>
        <taxon>Poales</taxon>
        <taxon>Poaceae</taxon>
        <taxon>PACMAD clade</taxon>
        <taxon>Panicoideae</taxon>
        <taxon>Andropogonodae</taxon>
        <taxon>Paspaleae</taxon>
        <taxon>Paspalinae</taxon>
        <taxon>Paspalum</taxon>
    </lineage>
</organism>
<accession>A0AAQ3PVC7</accession>
<feature type="region of interest" description="Disordered" evidence="1">
    <location>
        <begin position="280"/>
        <end position="300"/>
    </location>
</feature>
<keyword evidence="3" id="KW-1185">Reference proteome</keyword>
<name>A0AAQ3PVC7_PASNO</name>
<evidence type="ECO:0000313" key="3">
    <source>
        <dbReference type="Proteomes" id="UP001341281"/>
    </source>
</evidence>
<evidence type="ECO:0000256" key="1">
    <source>
        <dbReference type="SAM" id="MobiDB-lite"/>
    </source>
</evidence>
<dbReference type="Proteomes" id="UP001341281">
    <property type="component" value="Chromosome 02"/>
</dbReference>